<evidence type="ECO:0000313" key="13">
    <source>
        <dbReference type="EMBL" id="CAF4344623.1"/>
    </source>
</evidence>
<feature type="domain" description="Inositol 1,3,4-trisphosphate 5/6-kinase ATP-grasp" evidence="10">
    <location>
        <begin position="2"/>
        <end position="158"/>
    </location>
</feature>
<comment type="similarity">
    <text evidence="2">Belongs to the ITPK1 family.</text>
</comment>
<feature type="non-terminal residue" evidence="12">
    <location>
        <position position="1"/>
    </location>
</feature>
<dbReference type="GO" id="GO:0052726">
    <property type="term" value="F:inositol-1,3,4-trisphosphate 5-kinase activity"/>
    <property type="evidence" value="ECO:0007669"/>
    <property type="project" value="InterPro"/>
</dbReference>
<evidence type="ECO:0000256" key="8">
    <source>
        <dbReference type="ARBA" id="ARBA00022840"/>
    </source>
</evidence>
<gene>
    <name evidence="12" type="ORF">GPM918_LOCUS42306</name>
    <name evidence="11" type="ORF">OVA965_LOCUS39449</name>
    <name evidence="14" type="ORF">SRO942_LOCUS43516</name>
    <name evidence="13" type="ORF">TMI583_LOCUS40757</name>
</gene>
<dbReference type="Proteomes" id="UP000681722">
    <property type="component" value="Unassembled WGS sequence"/>
</dbReference>
<organism evidence="12 15">
    <name type="scientific">Didymodactylos carnosus</name>
    <dbReference type="NCBI Taxonomy" id="1234261"/>
    <lineage>
        <taxon>Eukaryota</taxon>
        <taxon>Metazoa</taxon>
        <taxon>Spiralia</taxon>
        <taxon>Gnathifera</taxon>
        <taxon>Rotifera</taxon>
        <taxon>Eurotatoria</taxon>
        <taxon>Bdelloidea</taxon>
        <taxon>Philodinida</taxon>
        <taxon>Philodinidae</taxon>
        <taxon>Didymodactylos</taxon>
    </lineage>
</organism>
<dbReference type="GO" id="GO:0047325">
    <property type="term" value="F:inositol-3,4,5,6-tetrakisphosphate 1-kinase activity"/>
    <property type="evidence" value="ECO:0007669"/>
    <property type="project" value="InterPro"/>
</dbReference>
<dbReference type="Proteomes" id="UP000677228">
    <property type="component" value="Unassembled WGS sequence"/>
</dbReference>
<evidence type="ECO:0000256" key="1">
    <source>
        <dbReference type="ARBA" id="ARBA00001946"/>
    </source>
</evidence>
<dbReference type="EMBL" id="CAJNOK010040860">
    <property type="protein sequence ID" value="CAF1553951.1"/>
    <property type="molecule type" value="Genomic_DNA"/>
</dbReference>
<evidence type="ECO:0000256" key="5">
    <source>
        <dbReference type="ARBA" id="ARBA00022723"/>
    </source>
</evidence>
<dbReference type="GO" id="GO:0005737">
    <property type="term" value="C:cytoplasm"/>
    <property type="evidence" value="ECO:0007669"/>
    <property type="project" value="TreeGrafter"/>
</dbReference>
<evidence type="ECO:0000256" key="7">
    <source>
        <dbReference type="ARBA" id="ARBA00022777"/>
    </source>
</evidence>
<sequence length="175" mass="20069">SGSHNMKIIFDYYHLNDIQYPCILQQFVNHGGILLKVFLIGNTDENNNHNGNNFYVVQRGSIRNFTTLTTTQPNETIAFHTKEVSSAQSCSPLNNNENSNNLIFDEKAIKDIANKIQMKFKLNLLSIDIISDCSTKQYAVIDVNYFPGYEGLNGLNERLFYLCIRLLKQQQQKPK</sequence>
<dbReference type="GO" id="GO:0032957">
    <property type="term" value="P:inositol trisphosphate metabolic process"/>
    <property type="evidence" value="ECO:0007669"/>
    <property type="project" value="InterPro"/>
</dbReference>
<evidence type="ECO:0000313" key="15">
    <source>
        <dbReference type="Proteomes" id="UP000663829"/>
    </source>
</evidence>
<keyword evidence="7" id="KW-0418">Kinase</keyword>
<evidence type="ECO:0000256" key="4">
    <source>
        <dbReference type="ARBA" id="ARBA00022679"/>
    </source>
</evidence>
<keyword evidence="15" id="KW-1185">Reference proteome</keyword>
<keyword evidence="5" id="KW-0479">Metal-binding</keyword>
<dbReference type="InterPro" id="IPR040464">
    <property type="entry name" value="InsP(3)kin_ATP-grasp"/>
</dbReference>
<dbReference type="EMBL" id="CAJOBA010063373">
    <property type="protein sequence ID" value="CAF4344623.1"/>
    <property type="molecule type" value="Genomic_DNA"/>
</dbReference>
<dbReference type="OrthoDB" id="25308at2759"/>
<dbReference type="AlphaFoldDB" id="A0A816AL34"/>
<keyword evidence="4" id="KW-0808">Transferase</keyword>
<dbReference type="Pfam" id="PF05770">
    <property type="entry name" value="Ins134_P3_kin"/>
    <property type="match status" value="1"/>
</dbReference>
<keyword evidence="6" id="KW-0547">Nucleotide-binding</keyword>
<evidence type="ECO:0000313" key="14">
    <source>
        <dbReference type="EMBL" id="CAF4475294.1"/>
    </source>
</evidence>
<proteinExistence type="inferred from homology"/>
<evidence type="ECO:0000313" key="11">
    <source>
        <dbReference type="EMBL" id="CAF1553951.1"/>
    </source>
</evidence>
<dbReference type="PANTHER" id="PTHR14217:SF1">
    <property type="entry name" value="INOSITOL-TETRAKISPHOSPHATE 1-KINASE"/>
    <property type="match status" value="1"/>
</dbReference>
<name>A0A816AL34_9BILA</name>
<reference evidence="12" key="1">
    <citation type="submission" date="2021-02" db="EMBL/GenBank/DDBJ databases">
        <authorList>
            <person name="Nowell W R."/>
        </authorList>
    </citation>
    <scope>NUCLEOTIDE SEQUENCE</scope>
</reference>
<dbReference type="EMBL" id="CAJOBC010101704">
    <property type="protein sequence ID" value="CAF4475294.1"/>
    <property type="molecule type" value="Genomic_DNA"/>
</dbReference>
<dbReference type="GO" id="GO:0052725">
    <property type="term" value="F:inositol-1,3,4-trisphosphate 6-kinase activity"/>
    <property type="evidence" value="ECO:0007669"/>
    <property type="project" value="InterPro"/>
</dbReference>
<dbReference type="GO" id="GO:0005524">
    <property type="term" value="F:ATP binding"/>
    <property type="evidence" value="ECO:0007669"/>
    <property type="project" value="UniProtKB-KW"/>
</dbReference>
<evidence type="ECO:0000256" key="2">
    <source>
        <dbReference type="ARBA" id="ARBA00009601"/>
    </source>
</evidence>
<comment type="caution">
    <text evidence="12">The sequence shown here is derived from an EMBL/GenBank/DDBJ whole genome shotgun (WGS) entry which is preliminary data.</text>
</comment>
<dbReference type="InterPro" id="IPR008656">
    <property type="entry name" value="Inositol_tetrakis-P_1-kinase"/>
</dbReference>
<accession>A0A816AL34</accession>
<evidence type="ECO:0000313" key="12">
    <source>
        <dbReference type="EMBL" id="CAF1599002.1"/>
    </source>
</evidence>
<dbReference type="PANTHER" id="PTHR14217">
    <property type="entry name" value="INOSITOL-TETRAKISPHOSPHATE 1-KINASE"/>
    <property type="match status" value="1"/>
</dbReference>
<protein>
    <recommendedName>
        <fullName evidence="3">inositol-1,3,4-trisphosphate 5/6-kinase</fullName>
        <ecNumber evidence="3">2.7.1.159</ecNumber>
    </recommendedName>
</protein>
<dbReference type="EMBL" id="CAJNOQ010035338">
    <property type="protein sequence ID" value="CAF1599002.1"/>
    <property type="molecule type" value="Genomic_DNA"/>
</dbReference>
<evidence type="ECO:0000256" key="6">
    <source>
        <dbReference type="ARBA" id="ARBA00022741"/>
    </source>
</evidence>
<dbReference type="Proteomes" id="UP000682733">
    <property type="component" value="Unassembled WGS sequence"/>
</dbReference>
<keyword evidence="8" id="KW-0067">ATP-binding</keyword>
<evidence type="ECO:0000256" key="3">
    <source>
        <dbReference type="ARBA" id="ARBA00012017"/>
    </source>
</evidence>
<evidence type="ECO:0000256" key="9">
    <source>
        <dbReference type="ARBA" id="ARBA00022842"/>
    </source>
</evidence>
<dbReference type="GO" id="GO:0000287">
    <property type="term" value="F:magnesium ion binding"/>
    <property type="evidence" value="ECO:0007669"/>
    <property type="project" value="InterPro"/>
</dbReference>
<comment type="cofactor">
    <cofactor evidence="1">
        <name>Mg(2+)</name>
        <dbReference type="ChEBI" id="CHEBI:18420"/>
    </cofactor>
</comment>
<dbReference type="EC" id="2.7.1.159" evidence="3"/>
<keyword evidence="9" id="KW-0460">Magnesium</keyword>
<evidence type="ECO:0000259" key="10">
    <source>
        <dbReference type="Pfam" id="PF05770"/>
    </source>
</evidence>
<dbReference type="Proteomes" id="UP000663829">
    <property type="component" value="Unassembled WGS sequence"/>
</dbReference>
<dbReference type="Gene3D" id="3.30.470.20">
    <property type="entry name" value="ATP-grasp fold, B domain"/>
    <property type="match status" value="1"/>
</dbReference>